<dbReference type="PANTHER" id="PTHR33495">
    <property type="entry name" value="ANTI-SIGMA FACTOR ANTAGONIST TM_1081-RELATED-RELATED"/>
    <property type="match status" value="1"/>
</dbReference>
<feature type="domain" description="STAS" evidence="1">
    <location>
        <begin position="2"/>
        <end position="109"/>
    </location>
</feature>
<proteinExistence type="predicted"/>
<dbReference type="AlphaFoldDB" id="A0A1G9D9H9"/>
<dbReference type="GO" id="GO:0043856">
    <property type="term" value="F:anti-sigma factor antagonist activity"/>
    <property type="evidence" value="ECO:0007669"/>
    <property type="project" value="TreeGrafter"/>
</dbReference>
<dbReference type="PROSITE" id="PS50801">
    <property type="entry name" value="STAS"/>
    <property type="match status" value="1"/>
</dbReference>
<dbReference type="SUPFAM" id="SSF52091">
    <property type="entry name" value="SpoIIaa-like"/>
    <property type="match status" value="1"/>
</dbReference>
<evidence type="ECO:0000313" key="2">
    <source>
        <dbReference type="EMBL" id="SDK60572.1"/>
    </source>
</evidence>
<dbReference type="OrthoDB" id="5471473at2"/>
<sequence>MADERITISDGVLTLKFGKEITIESIYDFKNEVEKQSNSSEIKIVIANLSEALFLDSSGIGFLVSLNSRLKSLNKNMYLLRPSDHICKTLELVRLISFFDIIEDEREIS</sequence>
<dbReference type="PANTHER" id="PTHR33495:SF2">
    <property type="entry name" value="ANTI-SIGMA FACTOR ANTAGONIST TM_1081-RELATED"/>
    <property type="match status" value="1"/>
</dbReference>
<dbReference type="EMBL" id="FNGA01000001">
    <property type="protein sequence ID" value="SDK60572.1"/>
    <property type="molecule type" value="Genomic_DNA"/>
</dbReference>
<reference evidence="3" key="1">
    <citation type="submission" date="2016-10" db="EMBL/GenBank/DDBJ databases">
        <authorList>
            <person name="Varghese N."/>
            <person name="Submissions S."/>
        </authorList>
    </citation>
    <scope>NUCLEOTIDE SEQUENCE [LARGE SCALE GENOMIC DNA]</scope>
    <source>
        <strain evidence="3">DSM 16995</strain>
    </source>
</reference>
<protein>
    <submittedName>
        <fullName evidence="2">Anti-sigma B factor antagonist</fullName>
    </submittedName>
</protein>
<name>A0A1G9D9H9_9BACT</name>
<accession>A0A1G9D9H9</accession>
<evidence type="ECO:0000313" key="3">
    <source>
        <dbReference type="Proteomes" id="UP000199053"/>
    </source>
</evidence>
<dbReference type="InterPro" id="IPR036513">
    <property type="entry name" value="STAS_dom_sf"/>
</dbReference>
<dbReference type="InterPro" id="IPR002645">
    <property type="entry name" value="STAS_dom"/>
</dbReference>
<dbReference type="Pfam" id="PF01740">
    <property type="entry name" value="STAS"/>
    <property type="match status" value="1"/>
</dbReference>
<dbReference type="Gene3D" id="3.30.750.24">
    <property type="entry name" value="STAS domain"/>
    <property type="match status" value="1"/>
</dbReference>
<dbReference type="Proteomes" id="UP000199053">
    <property type="component" value="Unassembled WGS sequence"/>
</dbReference>
<organism evidence="2 3">
    <name type="scientific">Maridesulfovibrio ferrireducens</name>
    <dbReference type="NCBI Taxonomy" id="246191"/>
    <lineage>
        <taxon>Bacteria</taxon>
        <taxon>Pseudomonadati</taxon>
        <taxon>Thermodesulfobacteriota</taxon>
        <taxon>Desulfovibrionia</taxon>
        <taxon>Desulfovibrionales</taxon>
        <taxon>Desulfovibrionaceae</taxon>
        <taxon>Maridesulfovibrio</taxon>
    </lineage>
</organism>
<keyword evidence="3" id="KW-1185">Reference proteome</keyword>
<dbReference type="STRING" id="246191.SAMN05660337_0965"/>
<dbReference type="CDD" id="cd07043">
    <property type="entry name" value="STAS_anti-anti-sigma_factors"/>
    <property type="match status" value="1"/>
</dbReference>
<evidence type="ECO:0000259" key="1">
    <source>
        <dbReference type="PROSITE" id="PS50801"/>
    </source>
</evidence>
<gene>
    <name evidence="2" type="ORF">SAMN05660337_0965</name>
</gene>
<dbReference type="RefSeq" id="WP_092158730.1">
    <property type="nucleotide sequence ID" value="NZ_FNGA01000001.1"/>
</dbReference>